<dbReference type="GO" id="GO:0005930">
    <property type="term" value="C:axoneme"/>
    <property type="evidence" value="ECO:0007669"/>
    <property type="project" value="UniProtKB-SubCell"/>
</dbReference>
<evidence type="ECO:0000256" key="5">
    <source>
        <dbReference type="ARBA" id="ARBA00035661"/>
    </source>
</evidence>
<dbReference type="Proteomes" id="UP000681722">
    <property type="component" value="Unassembled WGS sequence"/>
</dbReference>
<dbReference type="Proteomes" id="UP000663829">
    <property type="component" value="Unassembled WGS sequence"/>
</dbReference>
<feature type="domain" description="Ciliary microtubule inner protein 2A-C-like" evidence="6">
    <location>
        <begin position="93"/>
        <end position="123"/>
    </location>
</feature>
<dbReference type="InterPro" id="IPR055215">
    <property type="entry name" value="SPMIP5_dom"/>
</dbReference>
<keyword evidence="10" id="KW-1185">Reference proteome</keyword>
<dbReference type="AlphaFoldDB" id="A0A815EZ57"/>
<organism evidence="8 10">
    <name type="scientific">Didymodactylos carnosus</name>
    <dbReference type="NCBI Taxonomy" id="1234261"/>
    <lineage>
        <taxon>Eukaryota</taxon>
        <taxon>Metazoa</taxon>
        <taxon>Spiralia</taxon>
        <taxon>Gnathifera</taxon>
        <taxon>Rotifera</taxon>
        <taxon>Eurotatoria</taxon>
        <taxon>Bdelloidea</taxon>
        <taxon>Philodinida</taxon>
        <taxon>Philodinidae</taxon>
        <taxon>Didymodactylos</taxon>
    </lineage>
</organism>
<reference evidence="8" key="1">
    <citation type="submission" date="2021-02" db="EMBL/GenBank/DDBJ databases">
        <authorList>
            <person name="Nowell W R."/>
        </authorList>
    </citation>
    <scope>NUCLEOTIDE SEQUENCE</scope>
</reference>
<comment type="caution">
    <text evidence="8">The sequence shown here is derived from an EMBL/GenBank/DDBJ whole genome shotgun (WGS) entry which is preliminary data.</text>
</comment>
<dbReference type="PANTHER" id="PTHR22146:SF17">
    <property type="entry name" value="PROTEIN FAM166B-LIKE PROTEIN"/>
    <property type="match status" value="1"/>
</dbReference>
<keyword evidence="3" id="KW-0206">Cytoskeleton</keyword>
<dbReference type="Pfam" id="PF10629">
    <property type="entry name" value="CMI2B-like"/>
    <property type="match status" value="2"/>
</dbReference>
<evidence type="ECO:0000313" key="10">
    <source>
        <dbReference type="Proteomes" id="UP000663829"/>
    </source>
</evidence>
<evidence type="ECO:0000313" key="8">
    <source>
        <dbReference type="EMBL" id="CAF1318061.1"/>
    </source>
</evidence>
<evidence type="ECO:0000256" key="1">
    <source>
        <dbReference type="ARBA" id="ARBA00004430"/>
    </source>
</evidence>
<feature type="domain" description="Sperm-associated microtubule inner protein 5" evidence="7">
    <location>
        <begin position="178"/>
        <end position="219"/>
    </location>
</feature>
<accession>A0A815EZ57</accession>
<gene>
    <name evidence="8" type="ORF">GPM918_LOCUS29334</name>
    <name evidence="9" type="ORF">SRO942_LOCUS29912</name>
</gene>
<dbReference type="InterPro" id="IPR018902">
    <property type="entry name" value="CMI2A-C-like_dom"/>
</dbReference>
<feature type="domain" description="Ciliary microtubule inner protein 2A-C-like" evidence="6">
    <location>
        <begin position="25"/>
        <end position="56"/>
    </location>
</feature>
<evidence type="ECO:0000259" key="6">
    <source>
        <dbReference type="Pfam" id="PF10629"/>
    </source>
</evidence>
<evidence type="ECO:0000256" key="4">
    <source>
        <dbReference type="ARBA" id="ARBA00023273"/>
    </source>
</evidence>
<evidence type="ECO:0000313" key="9">
    <source>
        <dbReference type="EMBL" id="CAF4161659.1"/>
    </source>
</evidence>
<evidence type="ECO:0000256" key="2">
    <source>
        <dbReference type="ARBA" id="ARBA00022490"/>
    </source>
</evidence>
<dbReference type="OrthoDB" id="2019884at2759"/>
<dbReference type="PANTHER" id="PTHR22146">
    <property type="entry name" value="CAT EYE SYNDROME CRITICAL REGION PROTEIN 6"/>
    <property type="match status" value="1"/>
</dbReference>
<evidence type="ECO:0000259" key="7">
    <source>
        <dbReference type="Pfam" id="PF22573"/>
    </source>
</evidence>
<dbReference type="EMBL" id="CAJOBC010046212">
    <property type="protein sequence ID" value="CAF4161659.1"/>
    <property type="molecule type" value="Genomic_DNA"/>
</dbReference>
<sequence length="245" mass="28557">MTTVEFGGGPSLKSRKQFANLKEGSHVPKYTGHIHQIRFRQGLTYGEQTRRLFNEYPQLSRSVPDISLRTEKRRLQEQKANEDPYETHEFPDGLLPGYTGYIPQRKFQHGDRYRVETDECVANSKQDYGEGKQKINNLQRTIASYSKPSNLNSNRIVKHFLDYHRAYHPSEMSKMSDRRLFTEPPIPGYQGYIPRIRPTELGLGTRYHETTRKGLNRFALETEHSMTNWPISLSDTNTADPHRQE</sequence>
<evidence type="ECO:0000256" key="3">
    <source>
        <dbReference type="ARBA" id="ARBA00023212"/>
    </source>
</evidence>
<dbReference type="GO" id="GO:0015630">
    <property type="term" value="C:microtubule cytoskeleton"/>
    <property type="evidence" value="ECO:0007669"/>
    <property type="project" value="UniProtKB-ARBA"/>
</dbReference>
<comment type="subcellular location">
    <subcellularLocation>
        <location evidence="1">Cytoplasm</location>
        <location evidence="1">Cytoskeleton</location>
        <location evidence="1">Cilium axoneme</location>
    </subcellularLocation>
</comment>
<dbReference type="Pfam" id="PF22573">
    <property type="entry name" value="SPMIP5"/>
    <property type="match status" value="1"/>
</dbReference>
<keyword evidence="2" id="KW-0963">Cytoplasm</keyword>
<protein>
    <submittedName>
        <fullName evidence="8">Uncharacterized protein</fullName>
    </submittedName>
</protein>
<comment type="similarity">
    <text evidence="5">Belongs to the CIMIP2 family.</text>
</comment>
<keyword evidence="4" id="KW-0966">Cell projection</keyword>
<dbReference type="EMBL" id="CAJNOQ010013270">
    <property type="protein sequence ID" value="CAF1318061.1"/>
    <property type="molecule type" value="Genomic_DNA"/>
</dbReference>
<name>A0A815EZ57_9BILA</name>
<proteinExistence type="inferred from homology"/>